<accession>A0A6J6GPX9</accession>
<keyword evidence="1" id="KW-1003">Cell membrane</keyword>
<dbReference type="InterPro" id="IPR003770">
    <property type="entry name" value="MLTG-like"/>
</dbReference>
<evidence type="ECO:0000256" key="5">
    <source>
        <dbReference type="ARBA" id="ARBA00023239"/>
    </source>
</evidence>
<evidence type="ECO:0000256" key="2">
    <source>
        <dbReference type="ARBA" id="ARBA00022692"/>
    </source>
</evidence>
<evidence type="ECO:0000256" key="1">
    <source>
        <dbReference type="ARBA" id="ARBA00022475"/>
    </source>
</evidence>
<sequence>MKLQRKIFAITLCCALVVIGFIRIQPSNDFPSGKAGSELEFFIQDGELGSSIATRLESDGVIKSSEKFIEEFTNNPRAQGISAGSHTIQTQIPVKEAVVQLLDPKRLNNLLVVKEGSTFSDVLAQLRANDHISKSNTGFKSVKSLYPSSTKSLEGSLFPAHYSFELDTSIAAALKTMVARAKSENLQNGIDNGFEKFSGYEVLTIASMVQIEGDPENFAKVARVIYNRLKIGMALQLNSTVQYAADLRGKITLSRKATQINSPYNTYRRVGLPPTPISNPSTAAIAASLNPADGDWLYFITVAPGDTRFTKDFSEFSKWNTEFNMNVAAGKFE</sequence>
<keyword evidence="4 7" id="KW-0472">Membrane</keyword>
<dbReference type="AlphaFoldDB" id="A0A6J6GPX9"/>
<keyword evidence="6" id="KW-0961">Cell wall biogenesis/degradation</keyword>
<reference evidence="8" key="1">
    <citation type="submission" date="2020-05" db="EMBL/GenBank/DDBJ databases">
        <authorList>
            <person name="Chiriac C."/>
            <person name="Salcher M."/>
            <person name="Ghai R."/>
            <person name="Kavagutti S V."/>
        </authorList>
    </citation>
    <scope>NUCLEOTIDE SEQUENCE</scope>
</reference>
<evidence type="ECO:0000256" key="3">
    <source>
        <dbReference type="ARBA" id="ARBA00022989"/>
    </source>
</evidence>
<evidence type="ECO:0000256" key="6">
    <source>
        <dbReference type="ARBA" id="ARBA00023316"/>
    </source>
</evidence>
<proteinExistence type="inferred from homology"/>
<keyword evidence="5" id="KW-0456">Lyase</keyword>
<keyword evidence="2 7" id="KW-0812">Transmembrane</keyword>
<dbReference type="PANTHER" id="PTHR30518:SF2">
    <property type="entry name" value="ENDOLYTIC MUREIN TRANSGLYCOSYLASE"/>
    <property type="match status" value="1"/>
</dbReference>
<dbReference type="PANTHER" id="PTHR30518">
    <property type="entry name" value="ENDOLYTIC MUREIN TRANSGLYCOSYLASE"/>
    <property type="match status" value="1"/>
</dbReference>
<dbReference type="Pfam" id="PF02618">
    <property type="entry name" value="YceG"/>
    <property type="match status" value="1"/>
</dbReference>
<dbReference type="GO" id="GO:0071555">
    <property type="term" value="P:cell wall organization"/>
    <property type="evidence" value="ECO:0007669"/>
    <property type="project" value="UniProtKB-KW"/>
</dbReference>
<dbReference type="HAMAP" id="MF_02065">
    <property type="entry name" value="MltG"/>
    <property type="match status" value="1"/>
</dbReference>
<name>A0A6J6GPX9_9ZZZZ</name>
<evidence type="ECO:0000256" key="4">
    <source>
        <dbReference type="ARBA" id="ARBA00023136"/>
    </source>
</evidence>
<dbReference type="EMBL" id="CAEZUQ010000017">
    <property type="protein sequence ID" value="CAB4602310.1"/>
    <property type="molecule type" value="Genomic_DNA"/>
</dbReference>
<protein>
    <submittedName>
        <fullName evidence="8">Unannotated protein</fullName>
    </submittedName>
</protein>
<feature type="transmembrane region" description="Helical" evidence="7">
    <location>
        <begin position="7"/>
        <end position="24"/>
    </location>
</feature>
<gene>
    <name evidence="8" type="ORF">UFOPK1842_00247</name>
</gene>
<dbReference type="NCBIfam" id="TIGR00247">
    <property type="entry name" value="endolytic transglycosylase MltG"/>
    <property type="match status" value="1"/>
</dbReference>
<evidence type="ECO:0000256" key="7">
    <source>
        <dbReference type="SAM" id="Phobius"/>
    </source>
</evidence>
<keyword evidence="3 7" id="KW-1133">Transmembrane helix</keyword>
<organism evidence="8">
    <name type="scientific">freshwater metagenome</name>
    <dbReference type="NCBI Taxonomy" id="449393"/>
    <lineage>
        <taxon>unclassified sequences</taxon>
        <taxon>metagenomes</taxon>
        <taxon>ecological metagenomes</taxon>
    </lineage>
</organism>
<dbReference type="GO" id="GO:0016829">
    <property type="term" value="F:lyase activity"/>
    <property type="evidence" value="ECO:0007669"/>
    <property type="project" value="UniProtKB-KW"/>
</dbReference>
<evidence type="ECO:0000313" key="8">
    <source>
        <dbReference type="EMBL" id="CAB4602310.1"/>
    </source>
</evidence>